<keyword evidence="1" id="KW-0812">Transmembrane</keyword>
<feature type="transmembrane region" description="Helical" evidence="1">
    <location>
        <begin position="6"/>
        <end position="27"/>
    </location>
</feature>
<comment type="caution">
    <text evidence="2">The sequence shown here is derived from an EMBL/GenBank/DDBJ whole genome shotgun (WGS) entry which is preliminary data.</text>
</comment>
<proteinExistence type="predicted"/>
<evidence type="ECO:0000256" key="1">
    <source>
        <dbReference type="SAM" id="Phobius"/>
    </source>
</evidence>
<name>A0ABW1Z3A1_9RHOB</name>
<gene>
    <name evidence="2" type="ORF">ACFQAU_21485</name>
</gene>
<organism evidence="2 3">
    <name type="scientific">Sulfitobacter profundi</name>
    <dbReference type="NCBI Taxonomy" id="2679961"/>
    <lineage>
        <taxon>Bacteria</taxon>
        <taxon>Pseudomonadati</taxon>
        <taxon>Pseudomonadota</taxon>
        <taxon>Alphaproteobacteria</taxon>
        <taxon>Rhodobacterales</taxon>
        <taxon>Roseobacteraceae</taxon>
        <taxon>Sulfitobacter</taxon>
    </lineage>
</organism>
<evidence type="ECO:0000313" key="3">
    <source>
        <dbReference type="Proteomes" id="UP001596403"/>
    </source>
</evidence>
<keyword evidence="1" id="KW-0472">Membrane</keyword>
<dbReference type="RefSeq" id="WP_132447112.1">
    <property type="nucleotide sequence ID" value="NZ_JBHSWA010000005.1"/>
</dbReference>
<keyword evidence="3" id="KW-1185">Reference proteome</keyword>
<evidence type="ECO:0000313" key="2">
    <source>
        <dbReference type="EMBL" id="MFC6643904.1"/>
    </source>
</evidence>
<protein>
    <submittedName>
        <fullName evidence="2">Uncharacterized protein</fullName>
    </submittedName>
</protein>
<dbReference type="EMBL" id="JBHSWA010000005">
    <property type="protein sequence ID" value="MFC6643904.1"/>
    <property type="molecule type" value="Genomic_DNA"/>
</dbReference>
<dbReference type="Proteomes" id="UP001596403">
    <property type="component" value="Unassembled WGS sequence"/>
</dbReference>
<reference evidence="3" key="1">
    <citation type="journal article" date="2019" name="Int. J. Syst. Evol. Microbiol.">
        <title>The Global Catalogue of Microorganisms (GCM) 10K type strain sequencing project: providing services to taxonomists for standard genome sequencing and annotation.</title>
        <authorList>
            <consortium name="The Broad Institute Genomics Platform"/>
            <consortium name="The Broad Institute Genome Sequencing Center for Infectious Disease"/>
            <person name="Wu L."/>
            <person name="Ma J."/>
        </authorList>
    </citation>
    <scope>NUCLEOTIDE SEQUENCE [LARGE SCALE GENOMIC DNA]</scope>
    <source>
        <strain evidence="3">NBRC 111368</strain>
    </source>
</reference>
<sequence>MATFDIIVSIASVVLAGVTIAYMAYLARVSGRDRPHDPERLRRFIANAPYHLLAEEEHNQSR</sequence>
<keyword evidence="1" id="KW-1133">Transmembrane helix</keyword>
<accession>A0ABW1Z3A1</accession>